<evidence type="ECO:0000313" key="3">
    <source>
        <dbReference type="EMBL" id="OMO78007.1"/>
    </source>
</evidence>
<dbReference type="GO" id="GO:0031982">
    <property type="term" value="C:vesicle"/>
    <property type="evidence" value="ECO:0007669"/>
    <property type="project" value="TreeGrafter"/>
</dbReference>
<feature type="domain" description="Prolamin-like" evidence="2">
    <location>
        <begin position="25"/>
        <end position="78"/>
    </location>
</feature>
<evidence type="ECO:0000256" key="1">
    <source>
        <dbReference type="ARBA" id="ARBA00022729"/>
    </source>
</evidence>
<sequence length="115" mass="12278">MACIIMIAASNVPMGSAEETQGIAECFSSLSSIEGCIEAIDKAVSDKDIKDLGPACCKAIIQLGDNCWPVVFPNHPFVPFLLKTVYQLTGNAKKLTAEEEAYAEAPFSSAPAPYY</sequence>
<dbReference type="GO" id="GO:2000008">
    <property type="term" value="P:regulation of protein localization to cell surface"/>
    <property type="evidence" value="ECO:0007669"/>
    <property type="project" value="TreeGrafter"/>
</dbReference>
<dbReference type="PANTHER" id="PTHR31181:SF67">
    <property type="entry name" value="PROLAMIN-LIKE PROTEIN (DUF1278)"/>
    <property type="match status" value="1"/>
</dbReference>
<name>A0A1R3I5Y9_9ROSI</name>
<dbReference type="GO" id="GO:0009567">
    <property type="term" value="P:double fertilization forming a zygote and endosperm"/>
    <property type="evidence" value="ECO:0007669"/>
    <property type="project" value="TreeGrafter"/>
</dbReference>
<dbReference type="InterPro" id="IPR008502">
    <property type="entry name" value="Prolamin-like"/>
</dbReference>
<proteinExistence type="predicted"/>
<evidence type="ECO:0000259" key="2">
    <source>
        <dbReference type="Pfam" id="PF05617"/>
    </source>
</evidence>
<dbReference type="GO" id="GO:0080155">
    <property type="term" value="P:regulation of double fertilization forming a zygote and endosperm"/>
    <property type="evidence" value="ECO:0007669"/>
    <property type="project" value="TreeGrafter"/>
</dbReference>
<keyword evidence="4" id="KW-1185">Reference proteome</keyword>
<dbReference type="OrthoDB" id="1024628at2759"/>
<dbReference type="AlphaFoldDB" id="A0A1R3I5Y9"/>
<dbReference type="EMBL" id="AWUE01018839">
    <property type="protein sequence ID" value="OMO78007.1"/>
    <property type="molecule type" value="Genomic_DNA"/>
</dbReference>
<gene>
    <name evidence="3" type="ORF">COLO4_24892</name>
</gene>
<reference evidence="4" key="1">
    <citation type="submission" date="2013-09" db="EMBL/GenBank/DDBJ databases">
        <title>Corchorus olitorius genome sequencing.</title>
        <authorList>
            <person name="Alam M."/>
            <person name="Haque M.S."/>
            <person name="Islam M.S."/>
            <person name="Emdad E.M."/>
            <person name="Islam M.M."/>
            <person name="Ahmed B."/>
            <person name="Halim A."/>
            <person name="Hossen Q.M.M."/>
            <person name="Hossain M.Z."/>
            <person name="Ahmed R."/>
            <person name="Khan M.M."/>
            <person name="Islam R."/>
            <person name="Rashid M.M."/>
            <person name="Khan S.A."/>
            <person name="Rahman M.S."/>
            <person name="Alam M."/>
            <person name="Yahiya A.S."/>
            <person name="Khan M.S."/>
            <person name="Azam M.S."/>
            <person name="Haque T."/>
            <person name="Lashkar M.Z.H."/>
            <person name="Akhand A.I."/>
            <person name="Morshed G."/>
            <person name="Roy S."/>
            <person name="Uddin K.S."/>
            <person name="Rabeya T."/>
            <person name="Hossain A.S."/>
            <person name="Chowdhury A."/>
            <person name="Snigdha A.R."/>
            <person name="Mortoza M.S."/>
            <person name="Matin S.A."/>
            <person name="Hoque S.M.E."/>
            <person name="Islam M.K."/>
            <person name="Roy D.K."/>
            <person name="Haider R."/>
            <person name="Moosa M.M."/>
            <person name="Elias S.M."/>
            <person name="Hasan A.M."/>
            <person name="Jahan S."/>
            <person name="Shafiuddin M."/>
            <person name="Mahmood N."/>
            <person name="Shommy N.S."/>
        </authorList>
    </citation>
    <scope>NUCLEOTIDE SEQUENCE [LARGE SCALE GENOMIC DNA]</scope>
    <source>
        <strain evidence="4">cv. O-4</strain>
    </source>
</reference>
<dbReference type="Proteomes" id="UP000187203">
    <property type="component" value="Unassembled WGS sequence"/>
</dbReference>
<dbReference type="PANTHER" id="PTHR31181">
    <property type="entry name" value="EGG CELL-SECRETED PROTEIN 1.4"/>
    <property type="match status" value="1"/>
</dbReference>
<dbReference type="Pfam" id="PF05617">
    <property type="entry name" value="Prolamin_like"/>
    <property type="match status" value="1"/>
</dbReference>
<organism evidence="3 4">
    <name type="scientific">Corchorus olitorius</name>
    <dbReference type="NCBI Taxonomy" id="93759"/>
    <lineage>
        <taxon>Eukaryota</taxon>
        <taxon>Viridiplantae</taxon>
        <taxon>Streptophyta</taxon>
        <taxon>Embryophyta</taxon>
        <taxon>Tracheophyta</taxon>
        <taxon>Spermatophyta</taxon>
        <taxon>Magnoliopsida</taxon>
        <taxon>eudicotyledons</taxon>
        <taxon>Gunneridae</taxon>
        <taxon>Pentapetalae</taxon>
        <taxon>rosids</taxon>
        <taxon>malvids</taxon>
        <taxon>Malvales</taxon>
        <taxon>Malvaceae</taxon>
        <taxon>Grewioideae</taxon>
        <taxon>Apeibeae</taxon>
        <taxon>Corchorus</taxon>
    </lineage>
</organism>
<accession>A0A1R3I5Y9</accession>
<dbReference type="GO" id="GO:0005576">
    <property type="term" value="C:extracellular region"/>
    <property type="evidence" value="ECO:0007669"/>
    <property type="project" value="TreeGrafter"/>
</dbReference>
<protein>
    <recommendedName>
        <fullName evidence="2">Prolamin-like domain-containing protein</fullName>
    </recommendedName>
</protein>
<keyword evidence="1" id="KW-0732">Signal</keyword>
<evidence type="ECO:0000313" key="4">
    <source>
        <dbReference type="Proteomes" id="UP000187203"/>
    </source>
</evidence>
<comment type="caution">
    <text evidence="3">The sequence shown here is derived from an EMBL/GenBank/DDBJ whole genome shotgun (WGS) entry which is preliminary data.</text>
</comment>